<name>A0A7W5ZJP8_9BACT</name>
<sequence length="35" mass="3818">MTLRRLFSALLAGLLCLSCTHDESTAQANNVQLVK</sequence>
<accession>A0A7W5ZJP8</accession>
<reference evidence="1 2" key="1">
    <citation type="submission" date="2020-08" db="EMBL/GenBank/DDBJ databases">
        <title>Genomic Encyclopedia of Type Strains, Phase IV (KMG-IV): sequencing the most valuable type-strain genomes for metagenomic binning, comparative biology and taxonomic classification.</title>
        <authorList>
            <person name="Goeker M."/>
        </authorList>
    </citation>
    <scope>NUCLEOTIDE SEQUENCE [LARGE SCALE GENOMIC DNA]</scope>
    <source>
        <strain evidence="1 2">DSM 17976</strain>
    </source>
</reference>
<dbReference type="EMBL" id="JACIBY010000004">
    <property type="protein sequence ID" value="MBB3838356.1"/>
    <property type="molecule type" value="Genomic_DNA"/>
</dbReference>
<gene>
    <name evidence="1" type="ORF">FHS57_002361</name>
</gene>
<keyword evidence="2" id="KW-1185">Reference proteome</keyword>
<evidence type="ECO:0000313" key="1">
    <source>
        <dbReference type="EMBL" id="MBB3838356.1"/>
    </source>
</evidence>
<proteinExistence type="predicted"/>
<dbReference type="Proteomes" id="UP000541352">
    <property type="component" value="Unassembled WGS sequence"/>
</dbReference>
<dbReference type="AlphaFoldDB" id="A0A7W5ZJP8"/>
<organism evidence="1 2">
    <name type="scientific">Runella defluvii</name>
    <dbReference type="NCBI Taxonomy" id="370973"/>
    <lineage>
        <taxon>Bacteria</taxon>
        <taxon>Pseudomonadati</taxon>
        <taxon>Bacteroidota</taxon>
        <taxon>Cytophagia</taxon>
        <taxon>Cytophagales</taxon>
        <taxon>Spirosomataceae</taxon>
        <taxon>Runella</taxon>
    </lineage>
</organism>
<protein>
    <submittedName>
        <fullName evidence="1">Uncharacterized protein</fullName>
    </submittedName>
</protein>
<comment type="caution">
    <text evidence="1">The sequence shown here is derived from an EMBL/GenBank/DDBJ whole genome shotgun (WGS) entry which is preliminary data.</text>
</comment>
<evidence type="ECO:0000313" key="2">
    <source>
        <dbReference type="Proteomes" id="UP000541352"/>
    </source>
</evidence>